<keyword evidence="5" id="KW-0560">Oxidoreductase</keyword>
<comment type="cofactor">
    <cofactor evidence="1">
        <name>FAD</name>
        <dbReference type="ChEBI" id="CHEBI:57692"/>
    </cofactor>
</comment>
<protein>
    <submittedName>
        <fullName evidence="9">Unannotated protein</fullName>
    </submittedName>
</protein>
<dbReference type="InterPro" id="IPR013786">
    <property type="entry name" value="AcylCoA_DH/ox_N"/>
</dbReference>
<dbReference type="PROSITE" id="PS00318">
    <property type="entry name" value="HMG_COA_REDUCTASE_2"/>
    <property type="match status" value="1"/>
</dbReference>
<gene>
    <name evidence="9" type="ORF">UFOPK3444_01026</name>
</gene>
<reference evidence="9" key="1">
    <citation type="submission" date="2020-05" db="EMBL/GenBank/DDBJ databases">
        <authorList>
            <person name="Chiriac C."/>
            <person name="Salcher M."/>
            <person name="Ghai R."/>
            <person name="Kavagutti S V."/>
        </authorList>
    </citation>
    <scope>NUCLEOTIDE SEQUENCE</scope>
</reference>
<feature type="domain" description="Acyl-CoA dehydrogenase/oxidase C-terminal" evidence="6">
    <location>
        <begin position="243"/>
        <end position="390"/>
    </location>
</feature>
<dbReference type="EMBL" id="CAFBLU010000015">
    <property type="protein sequence ID" value="CAB4876128.1"/>
    <property type="molecule type" value="Genomic_DNA"/>
</dbReference>
<dbReference type="Pfam" id="PF02771">
    <property type="entry name" value="Acyl-CoA_dh_N"/>
    <property type="match status" value="1"/>
</dbReference>
<proteinExistence type="inferred from homology"/>
<feature type="domain" description="Acyl-CoA oxidase/dehydrogenase middle" evidence="7">
    <location>
        <begin position="138"/>
        <end position="231"/>
    </location>
</feature>
<dbReference type="PROSITE" id="PS00073">
    <property type="entry name" value="ACYL_COA_DH_2"/>
    <property type="match status" value="1"/>
</dbReference>
<dbReference type="InterPro" id="IPR050741">
    <property type="entry name" value="Acyl-CoA_dehydrogenase"/>
</dbReference>
<name>A0A6J7E289_9ZZZZ</name>
<dbReference type="GO" id="GO:0003995">
    <property type="term" value="F:acyl-CoA dehydrogenase activity"/>
    <property type="evidence" value="ECO:0007669"/>
    <property type="project" value="InterPro"/>
</dbReference>
<evidence type="ECO:0000259" key="7">
    <source>
        <dbReference type="Pfam" id="PF02770"/>
    </source>
</evidence>
<organism evidence="9">
    <name type="scientific">freshwater metagenome</name>
    <dbReference type="NCBI Taxonomy" id="449393"/>
    <lineage>
        <taxon>unclassified sequences</taxon>
        <taxon>metagenomes</taxon>
        <taxon>ecological metagenomes</taxon>
    </lineage>
</organism>
<dbReference type="SUPFAM" id="SSF56645">
    <property type="entry name" value="Acyl-CoA dehydrogenase NM domain-like"/>
    <property type="match status" value="1"/>
</dbReference>
<evidence type="ECO:0000256" key="2">
    <source>
        <dbReference type="ARBA" id="ARBA00009347"/>
    </source>
</evidence>
<dbReference type="InterPro" id="IPR006089">
    <property type="entry name" value="Acyl-CoA_DH_CS"/>
</dbReference>
<evidence type="ECO:0000256" key="1">
    <source>
        <dbReference type="ARBA" id="ARBA00001974"/>
    </source>
</evidence>
<dbReference type="InterPro" id="IPR006091">
    <property type="entry name" value="Acyl-CoA_Oxase/DH_mid-dom"/>
</dbReference>
<keyword evidence="3" id="KW-0285">Flavoprotein</keyword>
<accession>A0A6J7E289</accession>
<evidence type="ECO:0000256" key="4">
    <source>
        <dbReference type="ARBA" id="ARBA00022827"/>
    </source>
</evidence>
<dbReference type="FunFam" id="1.20.140.10:FF:000001">
    <property type="entry name" value="Acyl-CoA dehydrogenase"/>
    <property type="match status" value="1"/>
</dbReference>
<evidence type="ECO:0000259" key="6">
    <source>
        <dbReference type="Pfam" id="PF00441"/>
    </source>
</evidence>
<dbReference type="PANTHER" id="PTHR48083">
    <property type="entry name" value="MEDIUM-CHAIN SPECIFIC ACYL-COA DEHYDROGENASE, MITOCHONDRIAL-RELATED"/>
    <property type="match status" value="1"/>
</dbReference>
<dbReference type="InterPro" id="IPR037069">
    <property type="entry name" value="AcylCoA_DH/ox_N_sf"/>
</dbReference>
<dbReference type="Gene3D" id="2.40.110.10">
    <property type="entry name" value="Butyryl-CoA Dehydrogenase, subunit A, domain 2"/>
    <property type="match status" value="1"/>
</dbReference>
<dbReference type="GO" id="GO:0050660">
    <property type="term" value="F:flavin adenine dinucleotide binding"/>
    <property type="evidence" value="ECO:0007669"/>
    <property type="project" value="InterPro"/>
</dbReference>
<evidence type="ECO:0000259" key="8">
    <source>
        <dbReference type="Pfam" id="PF02771"/>
    </source>
</evidence>
<dbReference type="GO" id="GO:0005737">
    <property type="term" value="C:cytoplasm"/>
    <property type="evidence" value="ECO:0007669"/>
    <property type="project" value="TreeGrafter"/>
</dbReference>
<dbReference type="Gene3D" id="1.20.140.10">
    <property type="entry name" value="Butyryl-CoA Dehydrogenase, subunit A, domain 3"/>
    <property type="match status" value="1"/>
</dbReference>
<dbReference type="InterPro" id="IPR009100">
    <property type="entry name" value="AcylCoA_DH/oxidase_NM_dom_sf"/>
</dbReference>
<dbReference type="Pfam" id="PF00441">
    <property type="entry name" value="Acyl-CoA_dh_1"/>
    <property type="match status" value="1"/>
</dbReference>
<dbReference type="GO" id="GO:0033539">
    <property type="term" value="P:fatty acid beta-oxidation using acyl-CoA dehydrogenase"/>
    <property type="evidence" value="ECO:0007669"/>
    <property type="project" value="TreeGrafter"/>
</dbReference>
<dbReference type="Gene3D" id="1.10.540.10">
    <property type="entry name" value="Acyl-CoA dehydrogenase/oxidase, N-terminal domain"/>
    <property type="match status" value="1"/>
</dbReference>
<dbReference type="AlphaFoldDB" id="A0A6J7E289"/>
<dbReference type="InterPro" id="IPR023076">
    <property type="entry name" value="HMG_CoA_Rdtase_CS"/>
</dbReference>
<evidence type="ECO:0000313" key="9">
    <source>
        <dbReference type="EMBL" id="CAB4876128.1"/>
    </source>
</evidence>
<dbReference type="Pfam" id="PF02770">
    <property type="entry name" value="Acyl-CoA_dh_M"/>
    <property type="match status" value="1"/>
</dbReference>
<feature type="domain" description="Acyl-CoA dehydrogenase/oxidase N-terminal" evidence="8">
    <location>
        <begin position="22"/>
        <end position="134"/>
    </location>
</feature>
<dbReference type="PANTHER" id="PTHR48083:SF28">
    <property type="entry name" value="ACYL-COA DEHYDROGENASE FAMILY PROTEIN (AFU_ORTHOLOGUE AFUA_6G10880)-RELATED"/>
    <property type="match status" value="1"/>
</dbReference>
<sequence length="393" mass="42345">MSDQGVLRPDFVAAGAPIPPFTAEHEAFRVSARGWIEQQLLPHADQWEEAKWFPNEMFGAMAEQGFIGLKFDPAYGGDGDEVAAAVLAMEMARCGSGGVAAGLGAHMEIALPPIAKFGTEDQKQRWLVPGIKGELIAALAITEPDAGSDVAGLRTTAKPVDGGWIVSGEKCYITGGCRADVLVTAVRMEGTTRHDGITFLMIERGEGVESSPLEKLGWHASDTALIKFDEVFVPEENLLGAEGQGFALIMANFQWERLTMSLGAIGGMEVCFEQTVKYAQEREAFGRPISKNQVIRHKFAEMATKIETGRALSMHALRMHVAGENAVKEVTMAKLFTQKAAFEVADECLQIHGGAGYMVEYGIERAARDARLGPIGGGTDEVMKEILGKMLGL</sequence>
<dbReference type="SUPFAM" id="SSF47203">
    <property type="entry name" value="Acyl-CoA dehydrogenase C-terminal domain-like"/>
    <property type="match status" value="1"/>
</dbReference>
<dbReference type="InterPro" id="IPR036250">
    <property type="entry name" value="AcylCo_DH-like_C"/>
</dbReference>
<comment type="similarity">
    <text evidence="2">Belongs to the acyl-CoA dehydrogenase family.</text>
</comment>
<dbReference type="GO" id="GO:0004420">
    <property type="term" value="F:hydroxymethylglutaryl-CoA reductase (NADPH) activity"/>
    <property type="evidence" value="ECO:0007669"/>
    <property type="project" value="InterPro"/>
</dbReference>
<dbReference type="PROSITE" id="PS00072">
    <property type="entry name" value="ACYL_COA_DH_1"/>
    <property type="match status" value="1"/>
</dbReference>
<dbReference type="InterPro" id="IPR009075">
    <property type="entry name" value="AcylCo_DH/oxidase_C"/>
</dbReference>
<evidence type="ECO:0000256" key="3">
    <source>
        <dbReference type="ARBA" id="ARBA00022630"/>
    </source>
</evidence>
<evidence type="ECO:0000256" key="5">
    <source>
        <dbReference type="ARBA" id="ARBA00023002"/>
    </source>
</evidence>
<keyword evidence="4" id="KW-0274">FAD</keyword>
<dbReference type="InterPro" id="IPR046373">
    <property type="entry name" value="Acyl-CoA_Oxase/DH_mid-dom_sf"/>
</dbReference>